<dbReference type="Proteomes" id="UP000189670">
    <property type="component" value="Unassembled WGS sequence"/>
</dbReference>
<feature type="transmembrane region" description="Helical" evidence="5">
    <location>
        <begin position="235"/>
        <end position="255"/>
    </location>
</feature>
<feature type="transmembrane region" description="Helical" evidence="5">
    <location>
        <begin position="40"/>
        <end position="64"/>
    </location>
</feature>
<dbReference type="GO" id="GO:0005886">
    <property type="term" value="C:plasma membrane"/>
    <property type="evidence" value="ECO:0007669"/>
    <property type="project" value="TreeGrafter"/>
</dbReference>
<dbReference type="InterPro" id="IPR004481">
    <property type="entry name" value="K/Na/Ca-exchanger"/>
</dbReference>
<evidence type="ECO:0000256" key="5">
    <source>
        <dbReference type="SAM" id="Phobius"/>
    </source>
</evidence>
<dbReference type="AlphaFoldDB" id="A0A1V1PHI4"/>
<dbReference type="Pfam" id="PF01699">
    <property type="entry name" value="Na_Ca_ex"/>
    <property type="match status" value="2"/>
</dbReference>
<comment type="subcellular location">
    <subcellularLocation>
        <location evidence="1">Membrane</location>
        <topology evidence="1">Multi-pass membrane protein</topology>
    </subcellularLocation>
</comment>
<evidence type="ECO:0000259" key="6">
    <source>
        <dbReference type="Pfam" id="PF01699"/>
    </source>
</evidence>
<keyword evidence="3 5" id="KW-1133">Transmembrane helix</keyword>
<comment type="caution">
    <text evidence="7">The sequence shown here is derived from an EMBL/GenBank/DDBJ whole genome shotgun (WGS) entry which is preliminary data.</text>
</comment>
<dbReference type="PANTHER" id="PTHR10846:SF8">
    <property type="entry name" value="INNER MEMBRANE PROTEIN YRBG"/>
    <property type="match status" value="1"/>
</dbReference>
<feature type="transmembrane region" description="Helical" evidence="5">
    <location>
        <begin position="70"/>
        <end position="93"/>
    </location>
</feature>
<feature type="transmembrane region" description="Helical" evidence="5">
    <location>
        <begin position="105"/>
        <end position="122"/>
    </location>
</feature>
<feature type="transmembrane region" description="Helical" evidence="5">
    <location>
        <begin position="261"/>
        <end position="278"/>
    </location>
</feature>
<evidence type="ECO:0000256" key="1">
    <source>
        <dbReference type="ARBA" id="ARBA00004141"/>
    </source>
</evidence>
<name>A0A1V1PHI4_9BACT</name>
<accession>A0A1V1PHI4</accession>
<evidence type="ECO:0000256" key="4">
    <source>
        <dbReference type="ARBA" id="ARBA00023136"/>
    </source>
</evidence>
<gene>
    <name evidence="7" type="ORF">OMM_00397</name>
</gene>
<dbReference type="GO" id="GO:0008273">
    <property type="term" value="F:calcium, potassium:sodium antiporter activity"/>
    <property type="evidence" value="ECO:0007669"/>
    <property type="project" value="TreeGrafter"/>
</dbReference>
<feature type="transmembrane region" description="Helical" evidence="5">
    <location>
        <begin position="167"/>
        <end position="187"/>
    </location>
</feature>
<evidence type="ECO:0000313" key="8">
    <source>
        <dbReference type="Proteomes" id="UP000189670"/>
    </source>
</evidence>
<proteinExistence type="predicted"/>
<dbReference type="PANTHER" id="PTHR10846">
    <property type="entry name" value="SODIUM/POTASSIUM/CALCIUM EXCHANGER"/>
    <property type="match status" value="1"/>
</dbReference>
<feature type="transmembrane region" description="Helical" evidence="5">
    <location>
        <begin position="128"/>
        <end position="147"/>
    </location>
</feature>
<keyword evidence="2 5" id="KW-0812">Transmembrane</keyword>
<dbReference type="GO" id="GO:0005262">
    <property type="term" value="F:calcium channel activity"/>
    <property type="evidence" value="ECO:0007669"/>
    <property type="project" value="TreeGrafter"/>
</dbReference>
<dbReference type="InterPro" id="IPR004837">
    <property type="entry name" value="NaCa_Exmemb"/>
</dbReference>
<dbReference type="GO" id="GO:0006874">
    <property type="term" value="P:intracellular calcium ion homeostasis"/>
    <property type="evidence" value="ECO:0007669"/>
    <property type="project" value="TreeGrafter"/>
</dbReference>
<keyword evidence="4 5" id="KW-0472">Membrane</keyword>
<evidence type="ECO:0000256" key="3">
    <source>
        <dbReference type="ARBA" id="ARBA00022989"/>
    </source>
</evidence>
<dbReference type="NCBIfam" id="TIGR00367">
    <property type="entry name" value="calcium/sodium antiporter"/>
    <property type="match status" value="1"/>
</dbReference>
<protein>
    <submittedName>
        <fullName evidence="7">Na+/Ca+ antiporter, CaCA family</fullName>
    </submittedName>
</protein>
<feature type="domain" description="Sodium/calcium exchanger membrane region" evidence="6">
    <location>
        <begin position="7"/>
        <end position="146"/>
    </location>
</feature>
<dbReference type="InterPro" id="IPR044880">
    <property type="entry name" value="NCX_ion-bd_dom_sf"/>
</dbReference>
<organism evidence="7 8">
    <name type="scientific">Candidatus Magnetoglobus multicellularis str. Araruama</name>
    <dbReference type="NCBI Taxonomy" id="890399"/>
    <lineage>
        <taxon>Bacteria</taxon>
        <taxon>Pseudomonadati</taxon>
        <taxon>Thermodesulfobacteriota</taxon>
        <taxon>Desulfobacteria</taxon>
        <taxon>Desulfobacterales</taxon>
        <taxon>Desulfobacteraceae</taxon>
        <taxon>Candidatus Magnetoglobus</taxon>
    </lineage>
</organism>
<evidence type="ECO:0000256" key="2">
    <source>
        <dbReference type="ARBA" id="ARBA00022692"/>
    </source>
</evidence>
<dbReference type="Gene3D" id="1.20.1420.30">
    <property type="entry name" value="NCX, central ion-binding region"/>
    <property type="match status" value="1"/>
</dbReference>
<reference evidence="8" key="1">
    <citation type="submission" date="2012-11" db="EMBL/GenBank/DDBJ databases">
        <authorList>
            <person name="Lucero-Rivera Y.E."/>
            <person name="Tovar-Ramirez D."/>
        </authorList>
    </citation>
    <scope>NUCLEOTIDE SEQUENCE [LARGE SCALE GENOMIC DNA]</scope>
    <source>
        <strain evidence="8">Araruama</strain>
    </source>
</reference>
<sequence>MSVYIDICIILVSLLGLWKGADWLVESSIAIARKIGISELVIGLTIVAIGTAAPEFAVSALSALKGHGNISIGNVVGSNIFNLGFILGTVALVKPLSTSGPLVKRDGAVLIGTTFLLLILLHDLCMEVWEGILLIILLIIYVTYLIYQKKSSDEEIKSVEYTHYHAFLLTVGLLVILGSSHFLVEAASHLARHFGVSEWVIGVTIVAMGTSTPEFVTSLVAVLKGHHGLSAGNLVGSDIFNLLGVLGLAGTLNSMTISPEAYSSLYFLVAMVCIVVLMMRTGWRISRVEGGLLLMLSCIRWIMDFYR</sequence>
<feature type="domain" description="Sodium/calcium exchanger membrane region" evidence="6">
    <location>
        <begin position="166"/>
        <end position="296"/>
    </location>
</feature>
<dbReference type="EMBL" id="ATBP01000018">
    <property type="protein sequence ID" value="ETR74203.1"/>
    <property type="molecule type" value="Genomic_DNA"/>
</dbReference>
<evidence type="ECO:0000313" key="7">
    <source>
        <dbReference type="EMBL" id="ETR74203.1"/>
    </source>
</evidence>